<evidence type="ECO:0000256" key="8">
    <source>
        <dbReference type="ARBA" id="ARBA00047725"/>
    </source>
</evidence>
<proteinExistence type="inferred from homology"/>
<keyword evidence="10" id="KW-0560">Oxidoreductase</keyword>
<dbReference type="Gene3D" id="2.60.120.330">
    <property type="entry name" value="B-lactam Antibiotic, Isopenicillin N Synthase, Chain"/>
    <property type="match status" value="1"/>
</dbReference>
<dbReference type="EMBL" id="CP075585">
    <property type="protein sequence ID" value="QZA59383.1"/>
    <property type="molecule type" value="Genomic_DNA"/>
</dbReference>
<protein>
    <recommendedName>
        <fullName evidence="4">2-oxoglutarate-dependent ethylene/succinate-forming enzyme</fullName>
        <ecNumber evidence="3">1.13.12.19</ecNumber>
        <ecNumber evidence="2">1.14.20.7</ecNumber>
    </recommendedName>
    <alternativeName>
        <fullName evidence="6">2-oxoglutarate dioxygenase (ethylene-forming)</fullName>
    </alternativeName>
    <alternativeName>
        <fullName evidence="7">2-oxoglutarate/L-arginine monooxygenase/decarboxylase (succinate-forming)</fullName>
    </alternativeName>
</protein>
<evidence type="ECO:0000259" key="11">
    <source>
        <dbReference type="PROSITE" id="PS51471"/>
    </source>
</evidence>
<dbReference type="PRINTS" id="PR00682">
    <property type="entry name" value="IPNSYNTHASE"/>
</dbReference>
<dbReference type="InterPro" id="IPR005123">
    <property type="entry name" value="Oxoglu/Fe-dep_dioxygenase_dom"/>
</dbReference>
<comment type="similarity">
    <text evidence="10">Belongs to the iron/ascorbate-dependent oxidoreductase family.</text>
</comment>
<dbReference type="PROSITE" id="PS51471">
    <property type="entry name" value="FE2OG_OXY"/>
    <property type="match status" value="1"/>
</dbReference>
<reference evidence="12 13" key="1">
    <citation type="submission" date="2021-05" db="EMBL/GenBank/DDBJ databases">
        <title>Ecology and evolution of chlamydial symbionts of arthropods.</title>
        <authorList>
            <person name="Halter T."/>
            <person name="Sixt B.S."/>
            <person name="Toenshoff E.R."/>
            <person name="Koestlbacher S."/>
            <person name="Schulz F."/>
            <person name="Kostanjsek R."/>
            <person name="Collingro A."/>
            <person name="Hendrickx F."/>
            <person name="Horn M."/>
        </authorList>
    </citation>
    <scope>NUCLEOTIDE SEQUENCE [LARGE SCALE GENOMIC DNA]</scope>
    <source>
        <strain evidence="12 13">15C</strain>
    </source>
</reference>
<dbReference type="Pfam" id="PF14226">
    <property type="entry name" value="DIOX_N"/>
    <property type="match status" value="1"/>
</dbReference>
<sequence length="361" mass="40689">MRKIILTIFISFLSTVIAFDSTIPVLHLPDFYNESTRIDFLNNLEKAASEVGFFGLTGAGVDIDLLDRTYDQIIAYFDRDVNEKMAMKTNDGQRGYVPGESAKGENRIDFKEFFHVGRELSKEELKKLKYCKNVWPESPADFRSTMIDLFQAMDKCKDALGDAITEILQQSPGYINEMTREGDCLMRAIHYPANPPDNAIWAGAHTDIDFLTILPRSTAKGLQVLNKEGNWIDVVVPNESLIINCGDMLENLTNGYFKSSFHRVVDSGSGKERYSVVFFVHPRSDDHLDPLSFCIEKTGGIRKYANITRMELLAERLIDLGLASSSLMEFFVQSGAIKKLKEVGRFSPKAEKTLLDAGFVF</sequence>
<keyword evidence="13" id="KW-1185">Reference proteome</keyword>
<dbReference type="PANTHER" id="PTHR47990">
    <property type="entry name" value="2-OXOGLUTARATE (2OG) AND FE(II)-DEPENDENT OXYGENASE SUPERFAMILY PROTEIN-RELATED"/>
    <property type="match status" value="1"/>
</dbReference>
<evidence type="ECO:0000313" key="13">
    <source>
        <dbReference type="Proteomes" id="UP000822862"/>
    </source>
</evidence>
<evidence type="ECO:0000313" key="12">
    <source>
        <dbReference type="EMBL" id="QZA59383.1"/>
    </source>
</evidence>
<dbReference type="InterPro" id="IPR027443">
    <property type="entry name" value="IPNS-like_sf"/>
</dbReference>
<dbReference type="InterPro" id="IPR044861">
    <property type="entry name" value="IPNS-like_FE2OG_OXY"/>
</dbReference>
<comment type="catalytic activity">
    <reaction evidence="9">
        <text>L-arginine + 2-oxoglutarate + O2 = guanidine + L-glutamate 5-semialdehyde + succinate + CO2</text>
        <dbReference type="Rhea" id="RHEA:31535"/>
        <dbReference type="ChEBI" id="CHEBI:15379"/>
        <dbReference type="ChEBI" id="CHEBI:16526"/>
        <dbReference type="ChEBI" id="CHEBI:16810"/>
        <dbReference type="ChEBI" id="CHEBI:30031"/>
        <dbReference type="ChEBI" id="CHEBI:30087"/>
        <dbReference type="ChEBI" id="CHEBI:32682"/>
        <dbReference type="ChEBI" id="CHEBI:58066"/>
        <dbReference type="EC" id="1.14.20.7"/>
    </reaction>
</comment>
<feature type="domain" description="Fe2OG dioxygenase" evidence="11">
    <location>
        <begin position="180"/>
        <end position="282"/>
    </location>
</feature>
<evidence type="ECO:0000256" key="4">
    <source>
        <dbReference type="ARBA" id="ARBA00019045"/>
    </source>
</evidence>
<dbReference type="RefSeq" id="WP_194845116.1">
    <property type="nucleotide sequence ID" value="NZ_CP075585.1"/>
</dbReference>
<keyword evidence="10" id="KW-0408">Iron</keyword>
<dbReference type="Pfam" id="PF03171">
    <property type="entry name" value="2OG-FeII_Oxy"/>
    <property type="match status" value="1"/>
</dbReference>
<evidence type="ECO:0000256" key="3">
    <source>
        <dbReference type="ARBA" id="ARBA00012531"/>
    </source>
</evidence>
<evidence type="ECO:0000256" key="6">
    <source>
        <dbReference type="ARBA" id="ARBA00031011"/>
    </source>
</evidence>
<evidence type="ECO:0000256" key="10">
    <source>
        <dbReference type="RuleBase" id="RU003682"/>
    </source>
</evidence>
<evidence type="ECO:0000256" key="5">
    <source>
        <dbReference type="ARBA" id="ARBA00022666"/>
    </source>
</evidence>
<keyword evidence="5" id="KW-0266">Ethylene biosynthesis</keyword>
<dbReference type="Proteomes" id="UP000822862">
    <property type="component" value="Chromosome"/>
</dbReference>
<evidence type="ECO:0000256" key="7">
    <source>
        <dbReference type="ARBA" id="ARBA00031282"/>
    </source>
</evidence>
<comment type="catalytic activity">
    <reaction evidence="8">
        <text>2-oxoglutarate + O2 + 2 H(+) = ethene + 3 CO2 + H2O</text>
        <dbReference type="Rhea" id="RHEA:31523"/>
        <dbReference type="ChEBI" id="CHEBI:15377"/>
        <dbReference type="ChEBI" id="CHEBI:15378"/>
        <dbReference type="ChEBI" id="CHEBI:15379"/>
        <dbReference type="ChEBI" id="CHEBI:16526"/>
        <dbReference type="ChEBI" id="CHEBI:16810"/>
        <dbReference type="ChEBI" id="CHEBI:18153"/>
        <dbReference type="EC" id="1.13.12.19"/>
    </reaction>
</comment>
<dbReference type="InterPro" id="IPR026992">
    <property type="entry name" value="DIOX_N"/>
</dbReference>
<name>A0ABX8Z1Q8_9BACT</name>
<accession>A0ABX8Z1Q8</accession>
<evidence type="ECO:0000256" key="9">
    <source>
        <dbReference type="ARBA" id="ARBA00049359"/>
    </source>
</evidence>
<comment type="pathway">
    <text evidence="1">Alkene biosynthesis; ethylene biosynthesis via 2-oxoglutarate.</text>
</comment>
<dbReference type="InterPro" id="IPR050231">
    <property type="entry name" value="Iron_ascorbate_oxido_reductase"/>
</dbReference>
<keyword evidence="10" id="KW-0479">Metal-binding</keyword>
<evidence type="ECO:0000256" key="1">
    <source>
        <dbReference type="ARBA" id="ARBA00004767"/>
    </source>
</evidence>
<dbReference type="SUPFAM" id="SSF51197">
    <property type="entry name" value="Clavaminate synthase-like"/>
    <property type="match status" value="1"/>
</dbReference>
<dbReference type="EC" id="1.14.20.7" evidence="2"/>
<organism evidence="12 13">
    <name type="scientific">Candidatus Rhabdochlamydia porcellionis</name>
    <dbReference type="NCBI Taxonomy" id="225148"/>
    <lineage>
        <taxon>Bacteria</taxon>
        <taxon>Pseudomonadati</taxon>
        <taxon>Chlamydiota</taxon>
        <taxon>Chlamydiia</taxon>
        <taxon>Parachlamydiales</taxon>
        <taxon>Candidatus Rhabdochlamydiaceae</taxon>
        <taxon>Candidatus Rhabdochlamydia</taxon>
    </lineage>
</organism>
<evidence type="ECO:0000256" key="2">
    <source>
        <dbReference type="ARBA" id="ARBA00012293"/>
    </source>
</evidence>
<gene>
    <name evidence="12" type="ORF">RHAB15C_0001269</name>
</gene>
<dbReference type="EC" id="1.13.12.19" evidence="3"/>